<comment type="cofactor">
    <cofactor evidence="1 6">
        <name>heme</name>
        <dbReference type="ChEBI" id="CHEBI:30413"/>
    </cofactor>
</comment>
<organism evidence="8 9">
    <name type="scientific">Cutibacterium avidum</name>
    <dbReference type="NCBI Taxonomy" id="33010"/>
    <lineage>
        <taxon>Bacteria</taxon>
        <taxon>Bacillati</taxon>
        <taxon>Actinomycetota</taxon>
        <taxon>Actinomycetes</taxon>
        <taxon>Propionibacteriales</taxon>
        <taxon>Propionibacteriaceae</taxon>
        <taxon>Cutibacterium</taxon>
    </lineage>
</organism>
<evidence type="ECO:0000256" key="3">
    <source>
        <dbReference type="ARBA" id="ARBA00023002"/>
    </source>
</evidence>
<dbReference type="Pfam" id="PF00067">
    <property type="entry name" value="p450"/>
    <property type="match status" value="1"/>
</dbReference>
<gene>
    <name evidence="8" type="ORF">CHT91_02695</name>
</gene>
<name>A0A3E2DM69_9ACTN</name>
<evidence type="ECO:0000256" key="6">
    <source>
        <dbReference type="PIRSR" id="PIRSR602401-1"/>
    </source>
</evidence>
<dbReference type="GO" id="GO:0020037">
    <property type="term" value="F:heme binding"/>
    <property type="evidence" value="ECO:0007669"/>
    <property type="project" value="InterPro"/>
</dbReference>
<dbReference type="RefSeq" id="WP_117188583.1">
    <property type="nucleotide sequence ID" value="NZ_NOWI01000002.1"/>
</dbReference>
<protein>
    <submittedName>
        <fullName evidence="8">Cytochrome</fullName>
    </submittedName>
</protein>
<dbReference type="Proteomes" id="UP000259211">
    <property type="component" value="Unassembled WGS sequence"/>
</dbReference>
<keyword evidence="5" id="KW-0503">Monooxygenase</keyword>
<dbReference type="InterPro" id="IPR036396">
    <property type="entry name" value="Cyt_P450_sf"/>
</dbReference>
<dbReference type="GO" id="GO:0005506">
    <property type="term" value="F:iron ion binding"/>
    <property type="evidence" value="ECO:0007669"/>
    <property type="project" value="InterPro"/>
</dbReference>
<reference evidence="8 9" key="1">
    <citation type="submission" date="2017-07" db="EMBL/GenBank/DDBJ databases">
        <authorList>
            <person name="Sun Z.S."/>
            <person name="Albrecht U."/>
            <person name="Echele G."/>
            <person name="Lee C.C."/>
        </authorList>
    </citation>
    <scope>NUCLEOTIDE SEQUENCE [LARGE SCALE GENOMIC DNA]</scope>
    <source>
        <strain evidence="8 9">P16-029</strain>
    </source>
</reference>
<accession>A0A3E2DM69</accession>
<evidence type="ECO:0000256" key="2">
    <source>
        <dbReference type="ARBA" id="ARBA00022723"/>
    </source>
</evidence>
<sequence>MTTMSTIRSALGTKVDQAAKLLADGYLFQERLRASKGRKAGDGCPIDFTFMGKPATLVRGSKGVDLFYNAKRMMREEAMPLPVRGPLFGAGAIHGTDDEVHQARKDNFIKVVYDDAQVERFKPLIEDEMRKVVETWGRREGNVYDDTVVAYGRAVLKWAGVPGSDVDLDPWAKRLGQIVEGFGHMPAGHTLAWVNRARCDKWAAGLIEKQRSGQINAPEGSALCEWARYRGTDGKLLDAKLAGIELQNSTRPAIAVSRFAAFAARFLVLYPQYREDIAREVETSGTLVDNEHAIAFAQEVRRLSPFVPMLPAFAREDFEWEGHQIKEGQRVIIDILGTNTDPSEWEEPLRFKPERFLGVEDAEAIKAFIPQGGGDVATGHRCPGEKVAVTELAATVSALCQPGINIDPGDLDYDPTMMPTRPRSGGRVQKD</sequence>
<feature type="binding site" description="axial binding residue" evidence="6">
    <location>
        <position position="382"/>
    </location>
    <ligand>
        <name>heme</name>
        <dbReference type="ChEBI" id="CHEBI:30413"/>
    </ligand>
    <ligandPart>
        <name>Fe</name>
        <dbReference type="ChEBI" id="CHEBI:18248"/>
    </ligandPart>
</feature>
<dbReference type="InterPro" id="IPR002401">
    <property type="entry name" value="Cyt_P450_E_grp-I"/>
</dbReference>
<dbReference type="PRINTS" id="PR00463">
    <property type="entry name" value="EP450I"/>
</dbReference>
<comment type="caution">
    <text evidence="8">The sequence shown here is derived from an EMBL/GenBank/DDBJ whole genome shotgun (WGS) entry which is preliminary data.</text>
</comment>
<dbReference type="PANTHER" id="PTHR24303">
    <property type="entry name" value="HEME-BINDING MONOOXYGENASE FAMILY"/>
    <property type="match status" value="1"/>
</dbReference>
<evidence type="ECO:0000313" key="9">
    <source>
        <dbReference type="Proteomes" id="UP000259211"/>
    </source>
</evidence>
<proteinExistence type="predicted"/>
<dbReference type="InterPro" id="IPR001128">
    <property type="entry name" value="Cyt_P450"/>
</dbReference>
<keyword evidence="3" id="KW-0560">Oxidoreductase</keyword>
<dbReference type="SUPFAM" id="SSF48264">
    <property type="entry name" value="Cytochrome P450"/>
    <property type="match status" value="1"/>
</dbReference>
<evidence type="ECO:0000256" key="4">
    <source>
        <dbReference type="ARBA" id="ARBA00023004"/>
    </source>
</evidence>
<evidence type="ECO:0000256" key="7">
    <source>
        <dbReference type="SAM" id="MobiDB-lite"/>
    </source>
</evidence>
<evidence type="ECO:0000256" key="1">
    <source>
        <dbReference type="ARBA" id="ARBA00001971"/>
    </source>
</evidence>
<dbReference type="GO" id="GO:0016705">
    <property type="term" value="F:oxidoreductase activity, acting on paired donors, with incorporation or reduction of molecular oxygen"/>
    <property type="evidence" value="ECO:0007669"/>
    <property type="project" value="InterPro"/>
</dbReference>
<evidence type="ECO:0000313" key="8">
    <source>
        <dbReference type="EMBL" id="RFT46476.1"/>
    </source>
</evidence>
<keyword evidence="6" id="KW-0349">Heme</keyword>
<dbReference type="EMBL" id="NOWI01000002">
    <property type="protein sequence ID" value="RFT46476.1"/>
    <property type="molecule type" value="Genomic_DNA"/>
</dbReference>
<keyword evidence="2 6" id="KW-0479">Metal-binding</keyword>
<dbReference type="Gene3D" id="1.10.630.10">
    <property type="entry name" value="Cytochrome P450"/>
    <property type="match status" value="1"/>
</dbReference>
<dbReference type="GO" id="GO:0004497">
    <property type="term" value="F:monooxygenase activity"/>
    <property type="evidence" value="ECO:0007669"/>
    <property type="project" value="UniProtKB-KW"/>
</dbReference>
<dbReference type="PANTHER" id="PTHR24303:SF31">
    <property type="entry name" value="CYTOCHROME P450 307A1-RELATED"/>
    <property type="match status" value="1"/>
</dbReference>
<feature type="region of interest" description="Disordered" evidence="7">
    <location>
        <begin position="410"/>
        <end position="431"/>
    </location>
</feature>
<keyword evidence="4 6" id="KW-0408">Iron</keyword>
<evidence type="ECO:0000256" key="5">
    <source>
        <dbReference type="ARBA" id="ARBA00023033"/>
    </source>
</evidence>
<dbReference type="AlphaFoldDB" id="A0A3E2DM69"/>